<dbReference type="RefSeq" id="WP_058694317.1">
    <property type="nucleotide sequence ID" value="NZ_CABJDW020000017.1"/>
</dbReference>
<keyword evidence="10" id="KW-1185">Reference proteome</keyword>
<comment type="subcellular location">
    <subcellularLocation>
        <location evidence="1">Cell membrane</location>
        <topology evidence="1">Multi-pass membrane protein</topology>
    </subcellularLocation>
</comment>
<evidence type="ECO:0000256" key="3">
    <source>
        <dbReference type="ARBA" id="ARBA00022448"/>
    </source>
</evidence>
<protein>
    <submittedName>
        <fullName evidence="9">Purine permease</fullName>
    </submittedName>
</protein>
<feature type="transmembrane region" description="Helical" evidence="8">
    <location>
        <begin position="410"/>
        <end position="430"/>
    </location>
</feature>
<evidence type="ECO:0000256" key="5">
    <source>
        <dbReference type="ARBA" id="ARBA00022692"/>
    </source>
</evidence>
<name>A0A2A5TA13_EUBML</name>
<dbReference type="InterPro" id="IPR006043">
    <property type="entry name" value="NCS2"/>
</dbReference>
<evidence type="ECO:0000313" key="10">
    <source>
        <dbReference type="Proteomes" id="UP000218387"/>
    </source>
</evidence>
<dbReference type="GO" id="GO:0042907">
    <property type="term" value="F:xanthine transmembrane transporter activity"/>
    <property type="evidence" value="ECO:0007669"/>
    <property type="project" value="TreeGrafter"/>
</dbReference>
<feature type="transmembrane region" description="Helical" evidence="8">
    <location>
        <begin position="21"/>
        <end position="44"/>
    </location>
</feature>
<proteinExistence type="inferred from homology"/>
<dbReference type="NCBIfam" id="NF037981">
    <property type="entry name" value="NCS2_1"/>
    <property type="match status" value="1"/>
</dbReference>
<dbReference type="Pfam" id="PF00860">
    <property type="entry name" value="Xan_ur_permease"/>
    <property type="match status" value="1"/>
</dbReference>
<feature type="transmembrane region" description="Helical" evidence="8">
    <location>
        <begin position="172"/>
        <end position="190"/>
    </location>
</feature>
<keyword evidence="5 8" id="KW-0812">Transmembrane</keyword>
<gene>
    <name evidence="9" type="ORF">CPZ25_004540</name>
</gene>
<dbReference type="NCBIfam" id="TIGR03173">
    <property type="entry name" value="pbuX"/>
    <property type="match status" value="1"/>
</dbReference>
<organism evidence="9 10">
    <name type="scientific">Eubacterium maltosivorans</name>
    <dbReference type="NCBI Taxonomy" id="2041044"/>
    <lineage>
        <taxon>Bacteria</taxon>
        <taxon>Bacillati</taxon>
        <taxon>Bacillota</taxon>
        <taxon>Clostridia</taxon>
        <taxon>Eubacteriales</taxon>
        <taxon>Eubacteriaceae</taxon>
        <taxon>Eubacterium</taxon>
    </lineage>
</organism>
<dbReference type="PANTHER" id="PTHR42810:SF4">
    <property type="entry name" value="URIC ACID TRANSPORTER UACT"/>
    <property type="match status" value="1"/>
</dbReference>
<evidence type="ECO:0000256" key="1">
    <source>
        <dbReference type="ARBA" id="ARBA00004651"/>
    </source>
</evidence>
<feature type="transmembrane region" description="Helical" evidence="8">
    <location>
        <begin position="317"/>
        <end position="336"/>
    </location>
</feature>
<keyword evidence="7 8" id="KW-0472">Membrane</keyword>
<keyword evidence="3" id="KW-0813">Transport</keyword>
<dbReference type="InterPro" id="IPR017588">
    <property type="entry name" value="UacT-like"/>
</dbReference>
<evidence type="ECO:0000256" key="6">
    <source>
        <dbReference type="ARBA" id="ARBA00022989"/>
    </source>
</evidence>
<dbReference type="KEGG" id="emt:CPZ25_004540"/>
<feature type="transmembrane region" description="Helical" evidence="8">
    <location>
        <begin position="379"/>
        <end position="398"/>
    </location>
</feature>
<dbReference type="EMBL" id="CP029487">
    <property type="protein sequence ID" value="QCT70621.1"/>
    <property type="molecule type" value="Genomic_DNA"/>
</dbReference>
<feature type="transmembrane region" description="Helical" evidence="8">
    <location>
        <begin position="107"/>
        <end position="127"/>
    </location>
</feature>
<feature type="transmembrane region" description="Helical" evidence="8">
    <location>
        <begin position="342"/>
        <end position="367"/>
    </location>
</feature>
<keyword evidence="6 8" id="KW-1133">Transmembrane helix</keyword>
<dbReference type="InterPro" id="IPR006042">
    <property type="entry name" value="Xan_ur_permease"/>
</dbReference>
<evidence type="ECO:0000256" key="7">
    <source>
        <dbReference type="ARBA" id="ARBA00023136"/>
    </source>
</evidence>
<keyword evidence="4" id="KW-1003">Cell membrane</keyword>
<comment type="similarity">
    <text evidence="2">Belongs to the nucleobase:cation symporter-2 (NCS2) (TC 2.A.40) family.</text>
</comment>
<dbReference type="Proteomes" id="UP000218387">
    <property type="component" value="Chromosome"/>
</dbReference>
<evidence type="ECO:0000256" key="4">
    <source>
        <dbReference type="ARBA" id="ARBA00022475"/>
    </source>
</evidence>
<feature type="transmembrane region" description="Helical" evidence="8">
    <location>
        <begin position="134"/>
        <end position="152"/>
    </location>
</feature>
<dbReference type="GO" id="GO:0005886">
    <property type="term" value="C:plasma membrane"/>
    <property type="evidence" value="ECO:0007669"/>
    <property type="project" value="UniProtKB-SubCell"/>
</dbReference>
<dbReference type="NCBIfam" id="TIGR00801">
    <property type="entry name" value="ncs2"/>
    <property type="match status" value="1"/>
</dbReference>
<reference evidence="9 10" key="1">
    <citation type="submission" date="2018-05" db="EMBL/GenBank/DDBJ databases">
        <title>Genome comparison of Eubacterium sp.</title>
        <authorList>
            <person name="Feng Y."/>
            <person name="Sanchez-Andrea I."/>
            <person name="Stams A.J.M."/>
            <person name="De Vos W.M."/>
        </authorList>
    </citation>
    <scope>NUCLEOTIDE SEQUENCE [LARGE SCALE GENOMIC DNA]</scope>
    <source>
        <strain evidence="9 10">YI</strain>
    </source>
</reference>
<feature type="transmembrane region" description="Helical" evidence="8">
    <location>
        <begin position="81"/>
        <end position="101"/>
    </location>
</feature>
<dbReference type="AlphaFoldDB" id="A0A2A5TA13"/>
<feature type="transmembrane region" description="Helical" evidence="8">
    <location>
        <begin position="197"/>
        <end position="220"/>
    </location>
</feature>
<evidence type="ECO:0000256" key="2">
    <source>
        <dbReference type="ARBA" id="ARBA00008821"/>
    </source>
</evidence>
<feature type="transmembrane region" description="Helical" evidence="8">
    <location>
        <begin position="240"/>
        <end position="257"/>
    </location>
</feature>
<evidence type="ECO:0000313" key="9">
    <source>
        <dbReference type="EMBL" id="QCT70621.1"/>
    </source>
</evidence>
<evidence type="ECO:0000256" key="8">
    <source>
        <dbReference type="SAM" id="Phobius"/>
    </source>
</evidence>
<dbReference type="PANTHER" id="PTHR42810">
    <property type="entry name" value="PURINE PERMEASE C1399.01C-RELATED"/>
    <property type="match status" value="1"/>
</dbReference>
<feature type="transmembrane region" description="Helical" evidence="8">
    <location>
        <begin position="56"/>
        <end position="74"/>
    </location>
</feature>
<sequence length="441" mass="46554">MNNDKDNVIYQLKGMPKIKEAIPLALQHVAAMIVGCVTPAIIVAGTGGLSPADTRILIQAALIISGIATLIQLFPPFRKVGSGLPVIMGVSFAYLPTMIGIVSDYNIATILGSQVIGGVVGILIGIFIKKLRKLFPPVVTGTVVFTIGLSLYPTAIKYMAGGAGSENFGSPMNWIIAMITLVLVIFFNNFTKGFARLASILLSMIIGYVIALFCGMIDFGTVQEASWFMLPAVGHFGYEFHLPAIISMSILFVVNSVESIGQFSALSVGAMDREPTTDELSRGLMGNGVSSIIGSIFGGLPTSTFGQNVGIVVTNRVINRVVIGFAAGFIVLAGLFPKFSALMMTIPYCVLGGATISVFATITMTGVKLFMQSELTQRNATIVGLSVALGIGISQVPGAMEQLPAWIDSLFGESAVVVSTLSAILLNLILPKNTPFENEDL</sequence>
<accession>A0A2A5TA13</accession>